<dbReference type="PANTHER" id="PTHR42760:SF53">
    <property type="entry name" value="BLR4183 PROTEIN"/>
    <property type="match status" value="1"/>
</dbReference>
<comment type="similarity">
    <text evidence="1">Belongs to the short-chain dehydrogenases/reductases (SDR) family.</text>
</comment>
<reference evidence="3 4" key="1">
    <citation type="submission" date="2020-03" db="EMBL/GenBank/DDBJ databases">
        <title>Whole genome shotgun sequence of Phytohabitans flavus NBRC 107702.</title>
        <authorList>
            <person name="Komaki H."/>
            <person name="Tamura T."/>
        </authorList>
    </citation>
    <scope>NUCLEOTIDE SEQUENCE [LARGE SCALE GENOMIC DNA]</scope>
    <source>
        <strain evidence="3 4">NBRC 107702</strain>
    </source>
</reference>
<dbReference type="Pfam" id="PF13561">
    <property type="entry name" value="adh_short_C2"/>
    <property type="match status" value="1"/>
</dbReference>
<sequence length="252" mass="26703">MRVAIVTGASSGIGQSAAVQLARRETGVILTFQGNEAGALDTVATIEKDGGTAVSLPLDLGDSARFPAFRDSVVAALRDTWQRDSFDFLVNNAGAGHMAMIEDTTEADFDRLSRVLLKGPFFLTQTLLPLMVDGGAIVNTTSSSTQPLSLEAGYSVYGAMKGGLVVLTRYMAKELSRRGIRVNSVSPGTTRTRIGDNAFERFPDLIPGIAAKTALGRIGEPDDVGMAIAMLLGEESRWITAQDIEVSGGYNL</sequence>
<protein>
    <submittedName>
        <fullName evidence="3">Short-chain dehydrogenase</fullName>
    </submittedName>
</protein>
<keyword evidence="4" id="KW-1185">Reference proteome</keyword>
<organism evidence="3 4">
    <name type="scientific">Phytohabitans flavus</name>
    <dbReference type="NCBI Taxonomy" id="1076124"/>
    <lineage>
        <taxon>Bacteria</taxon>
        <taxon>Bacillati</taxon>
        <taxon>Actinomycetota</taxon>
        <taxon>Actinomycetes</taxon>
        <taxon>Micromonosporales</taxon>
        <taxon>Micromonosporaceae</taxon>
    </lineage>
</organism>
<dbReference type="Gene3D" id="3.40.50.720">
    <property type="entry name" value="NAD(P)-binding Rossmann-like Domain"/>
    <property type="match status" value="1"/>
</dbReference>
<dbReference type="RefSeq" id="WP_173036565.1">
    <property type="nucleotide sequence ID" value="NZ_AP022870.1"/>
</dbReference>
<dbReference type="AlphaFoldDB" id="A0A6F8XRT6"/>
<dbReference type="InterPro" id="IPR002347">
    <property type="entry name" value="SDR_fam"/>
</dbReference>
<dbReference type="PRINTS" id="PR00081">
    <property type="entry name" value="GDHRDH"/>
</dbReference>
<dbReference type="KEGG" id="pfla:Pflav_029550"/>
<dbReference type="InterPro" id="IPR036291">
    <property type="entry name" value="NAD(P)-bd_dom_sf"/>
</dbReference>
<dbReference type="PRINTS" id="PR00080">
    <property type="entry name" value="SDRFAMILY"/>
</dbReference>
<name>A0A6F8XRT6_9ACTN</name>
<keyword evidence="2" id="KW-0560">Oxidoreductase</keyword>
<gene>
    <name evidence="3" type="ORF">Pflav_029550</name>
</gene>
<evidence type="ECO:0000256" key="1">
    <source>
        <dbReference type="ARBA" id="ARBA00006484"/>
    </source>
</evidence>
<proteinExistence type="inferred from homology"/>
<dbReference type="SUPFAM" id="SSF51735">
    <property type="entry name" value="NAD(P)-binding Rossmann-fold domains"/>
    <property type="match status" value="1"/>
</dbReference>
<evidence type="ECO:0000313" key="4">
    <source>
        <dbReference type="Proteomes" id="UP000502508"/>
    </source>
</evidence>
<dbReference type="EMBL" id="AP022870">
    <property type="protein sequence ID" value="BCB76545.1"/>
    <property type="molecule type" value="Genomic_DNA"/>
</dbReference>
<evidence type="ECO:0000313" key="3">
    <source>
        <dbReference type="EMBL" id="BCB76545.1"/>
    </source>
</evidence>
<dbReference type="Proteomes" id="UP000502508">
    <property type="component" value="Chromosome"/>
</dbReference>
<dbReference type="GO" id="GO:0016616">
    <property type="term" value="F:oxidoreductase activity, acting on the CH-OH group of donors, NAD or NADP as acceptor"/>
    <property type="evidence" value="ECO:0007669"/>
    <property type="project" value="TreeGrafter"/>
</dbReference>
<dbReference type="GO" id="GO:0030497">
    <property type="term" value="P:fatty acid elongation"/>
    <property type="evidence" value="ECO:0007669"/>
    <property type="project" value="TreeGrafter"/>
</dbReference>
<accession>A0A6F8XRT6</accession>
<evidence type="ECO:0000256" key="2">
    <source>
        <dbReference type="ARBA" id="ARBA00023002"/>
    </source>
</evidence>
<dbReference type="PANTHER" id="PTHR42760">
    <property type="entry name" value="SHORT-CHAIN DEHYDROGENASES/REDUCTASES FAMILY MEMBER"/>
    <property type="match status" value="1"/>
</dbReference>
<dbReference type="FunFam" id="3.40.50.720:FF:000084">
    <property type="entry name" value="Short-chain dehydrogenase reductase"/>
    <property type="match status" value="1"/>
</dbReference>
<reference evidence="3 4" key="2">
    <citation type="submission" date="2020-03" db="EMBL/GenBank/DDBJ databases">
        <authorList>
            <person name="Ichikawa N."/>
            <person name="Kimura A."/>
            <person name="Kitahashi Y."/>
            <person name="Uohara A."/>
        </authorList>
    </citation>
    <scope>NUCLEOTIDE SEQUENCE [LARGE SCALE GENOMIC DNA]</scope>
    <source>
        <strain evidence="3 4">NBRC 107702</strain>
    </source>
</reference>